<feature type="domain" description="DUF5652" evidence="2">
    <location>
        <begin position="15"/>
        <end position="70"/>
    </location>
</feature>
<feature type="transmembrane region" description="Helical" evidence="1">
    <location>
        <begin position="12"/>
        <end position="30"/>
    </location>
</feature>
<keyword evidence="1" id="KW-1133">Transmembrane helix</keyword>
<organism evidence="3 4">
    <name type="scientific">Candidatus Woesebacteria bacterium RIFCSPLOWO2_01_FULL_39_10</name>
    <dbReference type="NCBI Taxonomy" id="1802516"/>
    <lineage>
        <taxon>Bacteria</taxon>
        <taxon>Candidatus Woeseibacteriota</taxon>
    </lineage>
</organism>
<dbReference type="EMBL" id="MGHC01000027">
    <property type="protein sequence ID" value="OGM59104.1"/>
    <property type="molecule type" value="Genomic_DNA"/>
</dbReference>
<gene>
    <name evidence="3" type="ORF">A3A75_05120</name>
</gene>
<comment type="caution">
    <text evidence="3">The sequence shown here is derived from an EMBL/GenBank/DDBJ whole genome shotgun (WGS) entry which is preliminary data.</text>
</comment>
<feature type="transmembrane region" description="Helical" evidence="1">
    <location>
        <begin position="42"/>
        <end position="62"/>
    </location>
</feature>
<dbReference type="AlphaFoldDB" id="A0A1F8B4Z6"/>
<dbReference type="STRING" id="1802516.A3A75_05120"/>
<dbReference type="InterPro" id="IPR043712">
    <property type="entry name" value="DUF5652"/>
</dbReference>
<evidence type="ECO:0000259" key="2">
    <source>
        <dbReference type="Pfam" id="PF18893"/>
    </source>
</evidence>
<sequence length="71" mass="8041">MGGPGNWGFPNHWWGLILPFALIDLVLKGFALYRSARSGQKWWFVVLLLVNSLGILPGLYLLTHPYSKKSK</sequence>
<proteinExistence type="predicted"/>
<evidence type="ECO:0000256" key="1">
    <source>
        <dbReference type="SAM" id="Phobius"/>
    </source>
</evidence>
<accession>A0A1F8B4Z6</accession>
<reference evidence="3 4" key="1">
    <citation type="journal article" date="2016" name="Nat. Commun.">
        <title>Thousands of microbial genomes shed light on interconnected biogeochemical processes in an aquifer system.</title>
        <authorList>
            <person name="Anantharaman K."/>
            <person name="Brown C.T."/>
            <person name="Hug L.A."/>
            <person name="Sharon I."/>
            <person name="Castelle C.J."/>
            <person name="Probst A.J."/>
            <person name="Thomas B.C."/>
            <person name="Singh A."/>
            <person name="Wilkins M.J."/>
            <person name="Karaoz U."/>
            <person name="Brodie E.L."/>
            <person name="Williams K.H."/>
            <person name="Hubbard S.S."/>
            <person name="Banfield J.F."/>
        </authorList>
    </citation>
    <scope>NUCLEOTIDE SEQUENCE [LARGE SCALE GENOMIC DNA]</scope>
</reference>
<protein>
    <recommendedName>
        <fullName evidence="2">DUF5652 domain-containing protein</fullName>
    </recommendedName>
</protein>
<evidence type="ECO:0000313" key="4">
    <source>
        <dbReference type="Proteomes" id="UP000179018"/>
    </source>
</evidence>
<dbReference type="Proteomes" id="UP000179018">
    <property type="component" value="Unassembled WGS sequence"/>
</dbReference>
<dbReference type="Pfam" id="PF18893">
    <property type="entry name" value="DUF5652"/>
    <property type="match status" value="1"/>
</dbReference>
<name>A0A1F8B4Z6_9BACT</name>
<keyword evidence="1" id="KW-0812">Transmembrane</keyword>
<keyword evidence="1" id="KW-0472">Membrane</keyword>
<evidence type="ECO:0000313" key="3">
    <source>
        <dbReference type="EMBL" id="OGM59104.1"/>
    </source>
</evidence>